<dbReference type="OrthoDB" id="460810at2"/>
<evidence type="ECO:0000313" key="1">
    <source>
        <dbReference type="EMBL" id="KYC43503.1"/>
    </source>
</evidence>
<sequence>MTAQLLAPPSSSRSNQILCCYVNFSNQVQVARIDNIPNWYFERVVFPGQRLLFETPANAQLEIHTGTMASAIQSDCIWCQSLQVHNSKRA</sequence>
<dbReference type="Proteomes" id="UP000076925">
    <property type="component" value="Unassembled WGS sequence"/>
</dbReference>
<reference evidence="1 2" key="1">
    <citation type="journal article" date="2013" name="Genome Biol. Evol.">
        <title>Genomes of Stigonematalean cyanobacteria (subsection V) and the evolution of oxygenic photosynthesis from prokaryotes to plastids.</title>
        <authorList>
            <person name="Dagan T."/>
            <person name="Roettger M."/>
            <person name="Stucken K."/>
            <person name="Landan G."/>
            <person name="Koch R."/>
            <person name="Major P."/>
            <person name="Gould S.B."/>
            <person name="Goremykin V.V."/>
            <person name="Rippka R."/>
            <person name="Tandeau de Marsac N."/>
            <person name="Gugger M."/>
            <person name="Lockhart P.J."/>
            <person name="Allen J.F."/>
            <person name="Brune I."/>
            <person name="Maus I."/>
            <person name="Puhler A."/>
            <person name="Martin W.F."/>
        </authorList>
    </citation>
    <scope>NUCLEOTIDE SEQUENCE [LARGE SCALE GENOMIC DNA]</scope>
    <source>
        <strain evidence="1 2">PCC 7110</strain>
    </source>
</reference>
<keyword evidence="2" id="KW-1185">Reference proteome</keyword>
<protein>
    <recommendedName>
        <fullName evidence="3">DUF1830 domain-containing protein</fullName>
    </recommendedName>
</protein>
<accession>A0A139XFR4</accession>
<dbReference type="AlphaFoldDB" id="A0A139XFR4"/>
<dbReference type="EMBL" id="ANNX02000013">
    <property type="protein sequence ID" value="KYC43503.1"/>
    <property type="molecule type" value="Genomic_DNA"/>
</dbReference>
<gene>
    <name evidence="1" type="ORF">WA1_10590</name>
</gene>
<comment type="caution">
    <text evidence="1">The sequence shown here is derived from an EMBL/GenBank/DDBJ whole genome shotgun (WGS) entry which is preliminary data.</text>
</comment>
<dbReference type="InterPro" id="IPR014964">
    <property type="entry name" value="DUF1830"/>
</dbReference>
<organism evidence="1 2">
    <name type="scientific">Scytonema hofmannii PCC 7110</name>
    <dbReference type="NCBI Taxonomy" id="128403"/>
    <lineage>
        <taxon>Bacteria</taxon>
        <taxon>Bacillati</taxon>
        <taxon>Cyanobacteriota</taxon>
        <taxon>Cyanophyceae</taxon>
        <taxon>Nostocales</taxon>
        <taxon>Scytonemataceae</taxon>
        <taxon>Scytonema</taxon>
    </lineage>
</organism>
<evidence type="ECO:0000313" key="2">
    <source>
        <dbReference type="Proteomes" id="UP000076925"/>
    </source>
</evidence>
<dbReference type="Pfam" id="PF08865">
    <property type="entry name" value="DUF1830"/>
    <property type="match status" value="1"/>
</dbReference>
<proteinExistence type="predicted"/>
<dbReference type="STRING" id="128403.WA1_10590"/>
<evidence type="ECO:0008006" key="3">
    <source>
        <dbReference type="Google" id="ProtNLM"/>
    </source>
</evidence>
<name>A0A139XFR4_9CYAN</name>